<dbReference type="AlphaFoldDB" id="A0A8C9PH59"/>
<comment type="subcellular location">
    <subcellularLocation>
        <location evidence="1">Cell membrane</location>
        <topology evidence="1">Lipid-anchor</topology>
        <topology evidence="1">GPI-anchor</topology>
    </subcellularLocation>
</comment>
<keyword evidence="11" id="KW-1185">Reference proteome</keyword>
<sequence length="224" mass="25081">LGLSLALSLLLSHCLSSWGLRCMQCDSIGCHQAEECALGQELCRTTVLVTDWLDPRDEEELEVVERGCTHSEKTNRTMSYRTGSQIISLTETVCGFNLCNQPKSGEFRSRNSPYGRYLECVSCTSSDMSCERGREQSLQCRYPGEQCVEVVTHRSLEGEPPPATLHLEQVSPGTLLAGCFSSMKSQLSHISPILLSNRVFHGYRNVYFSAVQYGSPYCMWLWST</sequence>
<proteinExistence type="predicted"/>
<dbReference type="GO" id="GO:0098552">
    <property type="term" value="C:side of membrane"/>
    <property type="evidence" value="ECO:0007669"/>
    <property type="project" value="UniProtKB-KW"/>
</dbReference>
<dbReference type="PANTHER" id="PTHR10624:SF6">
    <property type="entry name" value="UROKINASE PLASMINOGEN ACTIVATOR SURFACE RECEPTOR"/>
    <property type="match status" value="1"/>
</dbReference>
<reference evidence="10" key="2">
    <citation type="submission" date="2025-09" db="UniProtKB">
        <authorList>
            <consortium name="Ensembl"/>
        </authorList>
    </citation>
    <scope>IDENTIFICATION</scope>
</reference>
<keyword evidence="2" id="KW-1003">Cell membrane</keyword>
<evidence type="ECO:0000313" key="11">
    <source>
        <dbReference type="Proteomes" id="UP000694422"/>
    </source>
</evidence>
<evidence type="ECO:0000259" key="9">
    <source>
        <dbReference type="SMART" id="SM00134"/>
    </source>
</evidence>
<evidence type="ECO:0000256" key="7">
    <source>
        <dbReference type="ARBA" id="ARBA00023288"/>
    </source>
</evidence>
<evidence type="ECO:0000256" key="5">
    <source>
        <dbReference type="ARBA" id="ARBA00023136"/>
    </source>
</evidence>
<dbReference type="CDD" id="cd23556">
    <property type="entry name" value="TFP_LU_ECD_uPAR_rpt1"/>
    <property type="match status" value="1"/>
</dbReference>
<dbReference type="PANTHER" id="PTHR10624">
    <property type="entry name" value="UROKINASE PLASMINOGEN ACTIVATOR SURFACE RECEPTOR-RELATED"/>
    <property type="match status" value="1"/>
</dbReference>
<protein>
    <submittedName>
        <fullName evidence="10">Plasminogen activator, urokinase receptor</fullName>
    </submittedName>
</protein>
<feature type="domain" description="UPAR/Ly6" evidence="9">
    <location>
        <begin position="20"/>
        <end position="113"/>
    </location>
</feature>
<organism evidence="10 11">
    <name type="scientific">Spermophilus dauricus</name>
    <name type="common">Daurian ground squirrel</name>
    <dbReference type="NCBI Taxonomy" id="99837"/>
    <lineage>
        <taxon>Eukaryota</taxon>
        <taxon>Metazoa</taxon>
        <taxon>Chordata</taxon>
        <taxon>Craniata</taxon>
        <taxon>Vertebrata</taxon>
        <taxon>Euteleostomi</taxon>
        <taxon>Mammalia</taxon>
        <taxon>Eutheria</taxon>
        <taxon>Euarchontoglires</taxon>
        <taxon>Glires</taxon>
        <taxon>Rodentia</taxon>
        <taxon>Sciuromorpha</taxon>
        <taxon>Sciuridae</taxon>
        <taxon>Xerinae</taxon>
        <taxon>Marmotini</taxon>
        <taxon>Spermophilus</taxon>
    </lineage>
</organism>
<dbReference type="InterPro" id="IPR016054">
    <property type="entry name" value="LY6_UPA_recep-like"/>
</dbReference>
<dbReference type="FunFam" id="2.10.60.10:FF:000013">
    <property type="entry name" value="Urokinase plasminogen activator surface receptor"/>
    <property type="match status" value="1"/>
</dbReference>
<evidence type="ECO:0000313" key="10">
    <source>
        <dbReference type="Ensembl" id="ENSSDAP00000010660.1"/>
    </source>
</evidence>
<keyword evidence="5" id="KW-0472">Membrane</keyword>
<accession>A0A8C9PH59</accession>
<keyword evidence="3" id="KW-0336">GPI-anchor</keyword>
<feature type="signal peptide" evidence="8">
    <location>
        <begin position="1"/>
        <end position="19"/>
    </location>
</feature>
<name>A0A8C9PH59_SPEDA</name>
<feature type="chain" id="PRO_5034347140" evidence="8">
    <location>
        <begin position="20"/>
        <end position="224"/>
    </location>
</feature>
<dbReference type="Proteomes" id="UP000694422">
    <property type="component" value="Unplaced"/>
</dbReference>
<evidence type="ECO:0000256" key="3">
    <source>
        <dbReference type="ARBA" id="ARBA00022622"/>
    </source>
</evidence>
<keyword evidence="4 8" id="KW-0732">Signal</keyword>
<evidence type="ECO:0000256" key="1">
    <source>
        <dbReference type="ARBA" id="ARBA00004609"/>
    </source>
</evidence>
<keyword evidence="6" id="KW-0325">Glycoprotein</keyword>
<dbReference type="SMART" id="SM00134">
    <property type="entry name" value="LU"/>
    <property type="match status" value="2"/>
</dbReference>
<evidence type="ECO:0000256" key="4">
    <source>
        <dbReference type="ARBA" id="ARBA00022729"/>
    </source>
</evidence>
<dbReference type="Ensembl" id="ENSSDAT00000012086.1">
    <property type="protein sequence ID" value="ENSSDAP00000010660.1"/>
    <property type="gene ID" value="ENSSDAG00000009562.1"/>
</dbReference>
<evidence type="ECO:0000256" key="2">
    <source>
        <dbReference type="ARBA" id="ARBA00022475"/>
    </source>
</evidence>
<reference evidence="10" key="1">
    <citation type="submission" date="2025-08" db="UniProtKB">
        <authorList>
            <consortium name="Ensembl"/>
        </authorList>
    </citation>
    <scope>IDENTIFICATION</scope>
</reference>
<dbReference type="SUPFAM" id="SSF57302">
    <property type="entry name" value="Snake toxin-like"/>
    <property type="match status" value="2"/>
</dbReference>
<dbReference type="GO" id="GO:0005886">
    <property type="term" value="C:plasma membrane"/>
    <property type="evidence" value="ECO:0007669"/>
    <property type="project" value="UniProtKB-SubCell"/>
</dbReference>
<evidence type="ECO:0000256" key="8">
    <source>
        <dbReference type="SAM" id="SignalP"/>
    </source>
</evidence>
<dbReference type="Gene3D" id="2.10.60.10">
    <property type="entry name" value="CD59"/>
    <property type="match status" value="2"/>
</dbReference>
<feature type="domain" description="UPAR/Ly6" evidence="9">
    <location>
        <begin position="118"/>
        <end position="198"/>
    </location>
</feature>
<evidence type="ECO:0000256" key="6">
    <source>
        <dbReference type="ARBA" id="ARBA00023180"/>
    </source>
</evidence>
<keyword evidence="7" id="KW-0449">Lipoprotein</keyword>
<dbReference type="InterPro" id="IPR045860">
    <property type="entry name" value="Snake_toxin-like_sf"/>
</dbReference>